<feature type="compositionally biased region" description="Polar residues" evidence="1">
    <location>
        <begin position="174"/>
        <end position="188"/>
    </location>
</feature>
<evidence type="ECO:0000313" key="3">
    <source>
        <dbReference type="Proteomes" id="UP000001996"/>
    </source>
</evidence>
<dbReference type="OrthoDB" id="337735at2759"/>
<dbReference type="AlphaFoldDB" id="A5E5P2"/>
<keyword evidence="3" id="KW-1185">Reference proteome</keyword>
<dbReference type="HOGENOM" id="CLU_1378359_0_0_1"/>
<dbReference type="VEuPathDB" id="FungiDB:LELG_04931"/>
<dbReference type="EMBL" id="CH981530">
    <property type="protein sequence ID" value="EDK46750.1"/>
    <property type="molecule type" value="Genomic_DNA"/>
</dbReference>
<dbReference type="InParanoid" id="A5E5P2"/>
<name>A5E5P2_LODEL</name>
<sequence>MLKNYIAYSKDVLELYYFQLIELMGKNTLHDSRDFGNAERTSGCETEDTGGGKHLVHYVQETEEIHRNKSTTESGAQNIVNSSGDEIDCSDSDFHFGESDNENGDGDDNDDDLYGSDLVEDELGDEGGEACDDCDVELDNAGNEQYMSVKGGANGKRVVACDHKVNPSKAVQLVPSSANGSRLLSQPSPRFKRKHSDD</sequence>
<proteinExistence type="predicted"/>
<protein>
    <submittedName>
        <fullName evidence="2">Uncharacterized protein</fullName>
    </submittedName>
</protein>
<accession>A5E5P2</accession>
<feature type="compositionally biased region" description="Acidic residues" evidence="1">
    <location>
        <begin position="99"/>
        <end position="130"/>
    </location>
</feature>
<feature type="region of interest" description="Disordered" evidence="1">
    <location>
        <begin position="64"/>
        <end position="130"/>
    </location>
</feature>
<reference evidence="2 3" key="1">
    <citation type="journal article" date="2009" name="Nature">
        <title>Evolution of pathogenicity and sexual reproduction in eight Candida genomes.</title>
        <authorList>
            <person name="Butler G."/>
            <person name="Rasmussen M.D."/>
            <person name="Lin M.F."/>
            <person name="Santos M.A."/>
            <person name="Sakthikumar S."/>
            <person name="Munro C.A."/>
            <person name="Rheinbay E."/>
            <person name="Grabherr M."/>
            <person name="Forche A."/>
            <person name="Reedy J.L."/>
            <person name="Agrafioti I."/>
            <person name="Arnaud M.B."/>
            <person name="Bates S."/>
            <person name="Brown A.J."/>
            <person name="Brunke S."/>
            <person name="Costanzo M.C."/>
            <person name="Fitzpatrick D.A."/>
            <person name="de Groot P.W."/>
            <person name="Harris D."/>
            <person name="Hoyer L.L."/>
            <person name="Hube B."/>
            <person name="Klis F.M."/>
            <person name="Kodira C."/>
            <person name="Lennard N."/>
            <person name="Logue M.E."/>
            <person name="Martin R."/>
            <person name="Neiman A.M."/>
            <person name="Nikolaou E."/>
            <person name="Quail M.A."/>
            <person name="Quinn J."/>
            <person name="Santos M.C."/>
            <person name="Schmitzberger F.F."/>
            <person name="Sherlock G."/>
            <person name="Shah P."/>
            <person name="Silverstein K.A."/>
            <person name="Skrzypek M.S."/>
            <person name="Soll D."/>
            <person name="Staggs R."/>
            <person name="Stansfield I."/>
            <person name="Stumpf M.P."/>
            <person name="Sudbery P.E."/>
            <person name="Srikantha T."/>
            <person name="Zeng Q."/>
            <person name="Berman J."/>
            <person name="Berriman M."/>
            <person name="Heitman J."/>
            <person name="Gow N.A."/>
            <person name="Lorenz M.C."/>
            <person name="Birren B.W."/>
            <person name="Kellis M."/>
            <person name="Cuomo C.A."/>
        </authorList>
    </citation>
    <scope>NUCLEOTIDE SEQUENCE [LARGE SCALE GENOMIC DNA]</scope>
    <source>
        <strain evidence="3">ATCC 11503 / BCRC 21390 / CBS 2605 / JCM 1781 / NBRC 1676 / NRRL YB-4239</strain>
    </source>
</reference>
<evidence type="ECO:0000256" key="1">
    <source>
        <dbReference type="SAM" id="MobiDB-lite"/>
    </source>
</evidence>
<gene>
    <name evidence="2" type="ORF">LELG_04931</name>
</gene>
<evidence type="ECO:0000313" key="2">
    <source>
        <dbReference type="EMBL" id="EDK46750.1"/>
    </source>
</evidence>
<feature type="region of interest" description="Disordered" evidence="1">
    <location>
        <begin position="170"/>
        <end position="198"/>
    </location>
</feature>
<dbReference type="Proteomes" id="UP000001996">
    <property type="component" value="Unassembled WGS sequence"/>
</dbReference>
<organism evidence="2 3">
    <name type="scientific">Lodderomyces elongisporus (strain ATCC 11503 / CBS 2605 / JCM 1781 / NBRC 1676 / NRRL YB-4239)</name>
    <name type="common">Yeast</name>
    <name type="synonym">Saccharomyces elongisporus</name>
    <dbReference type="NCBI Taxonomy" id="379508"/>
    <lineage>
        <taxon>Eukaryota</taxon>
        <taxon>Fungi</taxon>
        <taxon>Dikarya</taxon>
        <taxon>Ascomycota</taxon>
        <taxon>Saccharomycotina</taxon>
        <taxon>Pichiomycetes</taxon>
        <taxon>Debaryomycetaceae</taxon>
        <taxon>Candida/Lodderomyces clade</taxon>
        <taxon>Lodderomyces</taxon>
    </lineage>
</organism>
<feature type="compositionally biased region" description="Polar residues" evidence="1">
    <location>
        <begin position="71"/>
        <end position="84"/>
    </location>
</feature>